<feature type="domain" description="Thioredoxin-like fold" evidence="1">
    <location>
        <begin position="22"/>
        <end position="122"/>
    </location>
</feature>
<evidence type="ECO:0000313" key="2">
    <source>
        <dbReference type="EMBL" id="TFL04509.1"/>
    </source>
</evidence>
<dbReference type="Pfam" id="PF17172">
    <property type="entry name" value="GST_N_4"/>
    <property type="match status" value="1"/>
</dbReference>
<dbReference type="InterPro" id="IPR012336">
    <property type="entry name" value="Thioredoxin-like_fold"/>
</dbReference>
<dbReference type="PANTHER" id="PTHR12289:SF41">
    <property type="entry name" value="FAILED AXON CONNECTIONS-RELATED"/>
    <property type="match status" value="1"/>
</dbReference>
<accession>A0A5C3QVW3</accession>
<keyword evidence="3" id="KW-1185">Reference proteome</keyword>
<gene>
    <name evidence="2" type="ORF">BDV98DRAFT_562352</name>
</gene>
<reference evidence="2 3" key="1">
    <citation type="journal article" date="2019" name="Nat. Ecol. Evol.">
        <title>Megaphylogeny resolves global patterns of mushroom evolution.</title>
        <authorList>
            <person name="Varga T."/>
            <person name="Krizsan K."/>
            <person name="Foldi C."/>
            <person name="Dima B."/>
            <person name="Sanchez-Garcia M."/>
            <person name="Sanchez-Ramirez S."/>
            <person name="Szollosi G.J."/>
            <person name="Szarkandi J.G."/>
            <person name="Papp V."/>
            <person name="Albert L."/>
            <person name="Andreopoulos W."/>
            <person name="Angelini C."/>
            <person name="Antonin V."/>
            <person name="Barry K.W."/>
            <person name="Bougher N.L."/>
            <person name="Buchanan P."/>
            <person name="Buyck B."/>
            <person name="Bense V."/>
            <person name="Catcheside P."/>
            <person name="Chovatia M."/>
            <person name="Cooper J."/>
            <person name="Damon W."/>
            <person name="Desjardin D."/>
            <person name="Finy P."/>
            <person name="Geml J."/>
            <person name="Haridas S."/>
            <person name="Hughes K."/>
            <person name="Justo A."/>
            <person name="Karasinski D."/>
            <person name="Kautmanova I."/>
            <person name="Kiss B."/>
            <person name="Kocsube S."/>
            <person name="Kotiranta H."/>
            <person name="LaButti K.M."/>
            <person name="Lechner B.E."/>
            <person name="Liimatainen K."/>
            <person name="Lipzen A."/>
            <person name="Lukacs Z."/>
            <person name="Mihaltcheva S."/>
            <person name="Morgado L.N."/>
            <person name="Niskanen T."/>
            <person name="Noordeloos M.E."/>
            <person name="Ohm R.A."/>
            <person name="Ortiz-Santana B."/>
            <person name="Ovrebo C."/>
            <person name="Racz N."/>
            <person name="Riley R."/>
            <person name="Savchenko A."/>
            <person name="Shiryaev A."/>
            <person name="Soop K."/>
            <person name="Spirin V."/>
            <person name="Szebenyi C."/>
            <person name="Tomsovsky M."/>
            <person name="Tulloss R.E."/>
            <person name="Uehling J."/>
            <person name="Grigoriev I.V."/>
            <person name="Vagvolgyi C."/>
            <person name="Papp T."/>
            <person name="Martin F.M."/>
            <person name="Miettinen O."/>
            <person name="Hibbett D.S."/>
            <person name="Nagy L.G."/>
        </authorList>
    </citation>
    <scope>NUCLEOTIDE SEQUENCE [LARGE SCALE GENOMIC DNA]</scope>
    <source>
        <strain evidence="2 3">CBS 309.79</strain>
    </source>
</reference>
<dbReference type="Proteomes" id="UP000305067">
    <property type="component" value="Unassembled WGS sequence"/>
</dbReference>
<dbReference type="InterPro" id="IPR050931">
    <property type="entry name" value="Mito_Protein_Transport_Metaxin"/>
</dbReference>
<dbReference type="OrthoDB" id="5809458at2759"/>
<sequence length="264" mass="29919">MSPSIELFGFPKPPNAPSPSGYCQKLETFLRAQPNLSKSYTYTLLSTPSSAPKGKMPYITLTNGSEGPITLADSQFIIDHLISFGHAQDLDAELSPAQRVESRAFQVWTDELMYIAVVTTRFGDAWPANYAKLYESLDLPSILNYAPFKPVIMWNLRRSIMGSMRGHGVGRHSKEEVETKIREWVDGVAVKVGDNWEWFHRTAAPTQVDVVLSGFLMHFMSLDYNAEIVQMIAGKKSLVRYTLRAVELWYPEYESLLKLLRSYL</sequence>
<dbReference type="AlphaFoldDB" id="A0A5C3QVW3"/>
<dbReference type="PANTHER" id="PTHR12289">
    <property type="entry name" value="METAXIN RELATED"/>
    <property type="match status" value="1"/>
</dbReference>
<dbReference type="EMBL" id="ML178818">
    <property type="protein sequence ID" value="TFL04509.1"/>
    <property type="molecule type" value="Genomic_DNA"/>
</dbReference>
<dbReference type="GO" id="GO:0005737">
    <property type="term" value="C:cytoplasm"/>
    <property type="evidence" value="ECO:0007669"/>
    <property type="project" value="TreeGrafter"/>
</dbReference>
<proteinExistence type="predicted"/>
<name>A0A5C3QVW3_9AGAR</name>
<organism evidence="2 3">
    <name type="scientific">Pterulicium gracile</name>
    <dbReference type="NCBI Taxonomy" id="1884261"/>
    <lineage>
        <taxon>Eukaryota</taxon>
        <taxon>Fungi</taxon>
        <taxon>Dikarya</taxon>
        <taxon>Basidiomycota</taxon>
        <taxon>Agaricomycotina</taxon>
        <taxon>Agaricomycetes</taxon>
        <taxon>Agaricomycetidae</taxon>
        <taxon>Agaricales</taxon>
        <taxon>Pleurotineae</taxon>
        <taxon>Pterulaceae</taxon>
        <taxon>Pterulicium</taxon>
    </lineage>
</organism>
<protein>
    <recommendedName>
        <fullName evidence="1">Thioredoxin-like fold domain-containing protein</fullName>
    </recommendedName>
</protein>
<evidence type="ECO:0000313" key="3">
    <source>
        <dbReference type="Proteomes" id="UP000305067"/>
    </source>
</evidence>
<evidence type="ECO:0000259" key="1">
    <source>
        <dbReference type="Pfam" id="PF17172"/>
    </source>
</evidence>